<dbReference type="InterPro" id="IPR001611">
    <property type="entry name" value="Leu-rich_rpt"/>
</dbReference>
<dbReference type="Gramene" id="RZC47740">
    <property type="protein sequence ID" value="RZC47740"/>
    <property type="gene ID" value="C5167_040683"/>
</dbReference>
<dbReference type="InterPro" id="IPR032675">
    <property type="entry name" value="LRR_dom_sf"/>
</dbReference>
<evidence type="ECO:0000313" key="3">
    <source>
        <dbReference type="EMBL" id="RZC47740.1"/>
    </source>
</evidence>
<dbReference type="InterPro" id="IPR055414">
    <property type="entry name" value="LRR_R13L4/SHOC2-like"/>
</dbReference>
<dbReference type="SUPFAM" id="SSF52058">
    <property type="entry name" value="L domain-like"/>
    <property type="match status" value="1"/>
</dbReference>
<evidence type="ECO:0000256" key="1">
    <source>
        <dbReference type="ARBA" id="ARBA00022737"/>
    </source>
</evidence>
<dbReference type="PANTHER" id="PTHR36766:SF70">
    <property type="entry name" value="DISEASE RESISTANCE PROTEIN RGA4"/>
    <property type="match status" value="1"/>
</dbReference>
<dbReference type="AlphaFoldDB" id="A0A4Y7IJ16"/>
<keyword evidence="1" id="KW-0677">Repeat</keyword>
<organism evidence="3 4">
    <name type="scientific">Papaver somniferum</name>
    <name type="common">Opium poppy</name>
    <dbReference type="NCBI Taxonomy" id="3469"/>
    <lineage>
        <taxon>Eukaryota</taxon>
        <taxon>Viridiplantae</taxon>
        <taxon>Streptophyta</taxon>
        <taxon>Embryophyta</taxon>
        <taxon>Tracheophyta</taxon>
        <taxon>Spermatophyta</taxon>
        <taxon>Magnoliopsida</taxon>
        <taxon>Ranunculales</taxon>
        <taxon>Papaveraceae</taxon>
        <taxon>Papaveroideae</taxon>
        <taxon>Papaver</taxon>
    </lineage>
</organism>
<dbReference type="Gene3D" id="3.80.10.10">
    <property type="entry name" value="Ribonuclease Inhibitor"/>
    <property type="match status" value="2"/>
</dbReference>
<reference evidence="3 4" key="1">
    <citation type="journal article" date="2018" name="Science">
        <title>The opium poppy genome and morphinan production.</title>
        <authorList>
            <person name="Guo L."/>
            <person name="Winzer T."/>
            <person name="Yang X."/>
            <person name="Li Y."/>
            <person name="Ning Z."/>
            <person name="He Z."/>
            <person name="Teodor R."/>
            <person name="Lu Y."/>
            <person name="Bowser T.A."/>
            <person name="Graham I.A."/>
            <person name="Ye K."/>
        </authorList>
    </citation>
    <scope>NUCLEOTIDE SEQUENCE [LARGE SCALE GENOMIC DNA]</scope>
    <source>
        <strain evidence="4">cv. HN1</strain>
        <tissue evidence="3">Leaves</tissue>
    </source>
</reference>
<protein>
    <recommendedName>
        <fullName evidence="2">Disease resistance R13L4/SHOC-2-like LRR domain-containing protein</fullName>
    </recommendedName>
</protein>
<dbReference type="EMBL" id="CM010715">
    <property type="protein sequence ID" value="RZC47740.1"/>
    <property type="molecule type" value="Genomic_DNA"/>
</dbReference>
<evidence type="ECO:0000313" key="4">
    <source>
        <dbReference type="Proteomes" id="UP000316621"/>
    </source>
</evidence>
<accession>A0A4Y7IJ16</accession>
<dbReference type="OMA" id="SINDCEM"/>
<proteinExistence type="predicted"/>
<dbReference type="Proteomes" id="UP000316621">
    <property type="component" value="Chromosome 1"/>
</dbReference>
<sequence>MNFSNVRVLSLSYSAISELPPSIAKLKHLRYLNLSNSQISKLPNSFTTLYNLQTLILKNCFELRELPRGMRKLTNLRNLIICKIGNEWSHPVLSISSSFPCVRQLKVKVCRKLMIMPTRFPSLKVLEFEDCNGEIASSLLECNVTSLAYVYNCEKLQGINPYQDAWDEEEEEEQLQLHSSISLNTLIFYNCPALFSWPDLRGFISLRMLFIYGCKSQQCIPSGIEYLPKLERLVMGGFSKKMDLFPFPTAEGTLKSLYFPSLRNLEIYGWPKLRCLPDQVQYLTSLQTLWILGFESLIAMPEWLGNLTSLRELKIHWCGNLKYMPYREQMLRLTSLQHLHLVDCHLLVDRCKEGGEEYNKTSHIPKFTYNNEGLAEEVKESKVQ</sequence>
<evidence type="ECO:0000259" key="2">
    <source>
        <dbReference type="Pfam" id="PF23598"/>
    </source>
</evidence>
<dbReference type="PROSITE" id="PS51450">
    <property type="entry name" value="LRR"/>
    <property type="match status" value="1"/>
</dbReference>
<keyword evidence="4" id="KW-1185">Reference proteome</keyword>
<name>A0A4Y7IJ16_PAPSO</name>
<feature type="domain" description="Disease resistance R13L4/SHOC-2-like LRR" evidence="2">
    <location>
        <begin position="4"/>
        <end position="84"/>
    </location>
</feature>
<dbReference type="PANTHER" id="PTHR36766">
    <property type="entry name" value="PLANT BROAD-SPECTRUM MILDEW RESISTANCE PROTEIN RPW8"/>
    <property type="match status" value="1"/>
</dbReference>
<dbReference type="Pfam" id="PF23598">
    <property type="entry name" value="LRR_14"/>
    <property type="match status" value="1"/>
</dbReference>
<gene>
    <name evidence="3" type="ORF">C5167_040683</name>
</gene>
<feature type="non-terminal residue" evidence="3">
    <location>
        <position position="384"/>
    </location>
</feature>